<dbReference type="CDD" id="cd12108">
    <property type="entry name" value="Hr-like"/>
    <property type="match status" value="1"/>
</dbReference>
<dbReference type="PANTHER" id="PTHR39966:SF1">
    <property type="entry name" value="HEMERYTHRIN-LIKE DOMAIN-CONTAINING PROTEIN"/>
    <property type="match status" value="1"/>
</dbReference>
<reference evidence="2 3" key="1">
    <citation type="journal article" date="2019" name="ISME J.">
        <title>Insights into ecological role of a new deltaproteobacterial order Candidatus Acidulodesulfobacterales by metagenomics and metatranscriptomics.</title>
        <authorList>
            <person name="Tan S."/>
            <person name="Liu J."/>
            <person name="Fang Y."/>
            <person name="Hedlund B.P."/>
            <person name="Lian Z.H."/>
            <person name="Huang L.Y."/>
            <person name="Li J.T."/>
            <person name="Huang L.N."/>
            <person name="Li W.J."/>
            <person name="Jiang H.C."/>
            <person name="Dong H.L."/>
            <person name="Shu W.S."/>
        </authorList>
    </citation>
    <scope>NUCLEOTIDE SEQUENCE [LARGE SCALE GENOMIC DNA]</scope>
    <source>
        <strain evidence="2">AP2</strain>
    </source>
</reference>
<organism evidence="2 3">
    <name type="scientific">Acididesulfobacter guangdongensis</name>
    <dbReference type="NCBI Taxonomy" id="2597225"/>
    <lineage>
        <taxon>Bacteria</taxon>
        <taxon>Deltaproteobacteria</taxon>
        <taxon>Candidatus Acidulodesulfobacterales</taxon>
        <taxon>Candidatus Acididesulfobacter</taxon>
    </lineage>
</organism>
<accession>A0A519BGZ6</accession>
<name>A0A519BGZ6_ACIG2</name>
<dbReference type="PANTHER" id="PTHR39966">
    <property type="entry name" value="BLL2471 PROTEIN-RELATED"/>
    <property type="match status" value="1"/>
</dbReference>
<feature type="domain" description="Hemerythrin-like" evidence="1">
    <location>
        <begin position="6"/>
        <end position="144"/>
    </location>
</feature>
<dbReference type="Proteomes" id="UP000316562">
    <property type="component" value="Unassembled WGS sequence"/>
</dbReference>
<dbReference type="Gene3D" id="1.20.120.520">
    <property type="entry name" value="nmb1532 protein domain like"/>
    <property type="match status" value="1"/>
</dbReference>
<gene>
    <name evidence="2" type="ORF">EVJ46_05930</name>
</gene>
<protein>
    <submittedName>
        <fullName evidence="2">Hemerythrin domain-containing protein</fullName>
    </submittedName>
</protein>
<evidence type="ECO:0000313" key="2">
    <source>
        <dbReference type="EMBL" id="RZD16547.1"/>
    </source>
</evidence>
<dbReference type="InterPro" id="IPR012312">
    <property type="entry name" value="Hemerythrin-like"/>
</dbReference>
<dbReference type="GO" id="GO:0005886">
    <property type="term" value="C:plasma membrane"/>
    <property type="evidence" value="ECO:0007669"/>
    <property type="project" value="TreeGrafter"/>
</dbReference>
<evidence type="ECO:0000259" key="1">
    <source>
        <dbReference type="Pfam" id="PF01814"/>
    </source>
</evidence>
<dbReference type="AlphaFoldDB" id="A0A519BGZ6"/>
<evidence type="ECO:0000313" key="3">
    <source>
        <dbReference type="Proteomes" id="UP000316562"/>
    </source>
</evidence>
<proteinExistence type="predicted"/>
<comment type="caution">
    <text evidence="2">The sequence shown here is derived from an EMBL/GenBank/DDBJ whole genome shotgun (WGS) entry which is preliminary data.</text>
</comment>
<dbReference type="Pfam" id="PF01814">
    <property type="entry name" value="Hemerythrin"/>
    <property type="match status" value="1"/>
</dbReference>
<dbReference type="EMBL" id="SGBC01000002">
    <property type="protein sequence ID" value="RZD16547.1"/>
    <property type="molecule type" value="Genomic_DNA"/>
</dbReference>
<sequence length="164" mass="18663">MDTMLDPIDALKSDHEAVRAVLGNLDGYLKKIGGQTSDSLRKNLINQLHEITSFIDKDLEIHFKKEENALFPVLGNYIGTETGPIHVMLLEHEQSRQLSKEFKDAIAEYSIDGKYGNIVSEGDSLIQLLSEHIEKEDNILFNMAEMQLSNEEKNEIMDKMRTVK</sequence>